<sequence length="124" mass="13275">MGVEKEILKAGDGTTFPKQGDRLKMHYTGTLAANGKQFDSSVSRGRPFEFVIGIEQVIQGWDEGVIKMSLGEKALLKISSDYGYGAEGAPGAIPPNADLHFEVELLAIGDQTAPGFTESSCRIL</sequence>
<dbReference type="Proteomes" id="UP001153069">
    <property type="component" value="Unassembled WGS sequence"/>
</dbReference>
<comment type="catalytic activity">
    <reaction evidence="1 5">
        <text>[protein]-peptidylproline (omega=180) = [protein]-peptidylproline (omega=0)</text>
        <dbReference type="Rhea" id="RHEA:16237"/>
        <dbReference type="Rhea" id="RHEA-COMP:10747"/>
        <dbReference type="Rhea" id="RHEA-COMP:10748"/>
        <dbReference type="ChEBI" id="CHEBI:83833"/>
        <dbReference type="ChEBI" id="CHEBI:83834"/>
        <dbReference type="EC" id="5.2.1.8"/>
    </reaction>
</comment>
<keyword evidence="4 5" id="KW-0413">Isomerase</keyword>
<evidence type="ECO:0000259" key="6">
    <source>
        <dbReference type="PROSITE" id="PS50059"/>
    </source>
</evidence>
<evidence type="ECO:0000313" key="7">
    <source>
        <dbReference type="EMBL" id="CAB9519226.1"/>
    </source>
</evidence>
<protein>
    <recommendedName>
        <fullName evidence="2 5">peptidylprolyl isomerase</fullName>
        <ecNumber evidence="2 5">5.2.1.8</ecNumber>
    </recommendedName>
</protein>
<dbReference type="AlphaFoldDB" id="A0A9N8EH80"/>
<comment type="caution">
    <text evidence="7">The sequence shown here is derived from an EMBL/GenBank/DDBJ whole genome shotgun (WGS) entry which is preliminary data.</text>
</comment>
<evidence type="ECO:0000256" key="3">
    <source>
        <dbReference type="ARBA" id="ARBA00023110"/>
    </source>
</evidence>
<organism evidence="7 8">
    <name type="scientific">Seminavis robusta</name>
    <dbReference type="NCBI Taxonomy" id="568900"/>
    <lineage>
        <taxon>Eukaryota</taxon>
        <taxon>Sar</taxon>
        <taxon>Stramenopiles</taxon>
        <taxon>Ochrophyta</taxon>
        <taxon>Bacillariophyta</taxon>
        <taxon>Bacillariophyceae</taxon>
        <taxon>Bacillariophycidae</taxon>
        <taxon>Naviculales</taxon>
        <taxon>Naviculaceae</taxon>
        <taxon>Seminavis</taxon>
    </lineage>
</organism>
<dbReference type="EC" id="5.2.1.8" evidence="2 5"/>
<dbReference type="EMBL" id="CAICTM010000997">
    <property type="protein sequence ID" value="CAB9519226.1"/>
    <property type="molecule type" value="Genomic_DNA"/>
</dbReference>
<evidence type="ECO:0000256" key="5">
    <source>
        <dbReference type="PROSITE-ProRule" id="PRU00277"/>
    </source>
</evidence>
<dbReference type="OrthoDB" id="1902587at2759"/>
<accession>A0A9N8EH80</accession>
<keyword evidence="8" id="KW-1185">Reference proteome</keyword>
<feature type="domain" description="PPIase FKBP-type" evidence="6">
    <location>
        <begin position="20"/>
        <end position="109"/>
    </location>
</feature>
<proteinExistence type="predicted"/>
<dbReference type="GO" id="GO:0003755">
    <property type="term" value="F:peptidyl-prolyl cis-trans isomerase activity"/>
    <property type="evidence" value="ECO:0007669"/>
    <property type="project" value="UniProtKB-KW"/>
</dbReference>
<dbReference type="FunFam" id="3.10.50.40:FF:000025">
    <property type="entry name" value="Peptidylprolyl isomerase"/>
    <property type="match status" value="1"/>
</dbReference>
<dbReference type="GO" id="GO:0005737">
    <property type="term" value="C:cytoplasm"/>
    <property type="evidence" value="ECO:0007669"/>
    <property type="project" value="TreeGrafter"/>
</dbReference>
<dbReference type="InterPro" id="IPR050689">
    <property type="entry name" value="FKBP-type_PPIase"/>
</dbReference>
<keyword evidence="3 5" id="KW-0697">Rotamase</keyword>
<name>A0A9N8EH80_9STRA</name>
<dbReference type="InterPro" id="IPR001179">
    <property type="entry name" value="PPIase_FKBP_dom"/>
</dbReference>
<dbReference type="SUPFAM" id="SSF54534">
    <property type="entry name" value="FKBP-like"/>
    <property type="match status" value="1"/>
</dbReference>
<gene>
    <name evidence="7" type="ORF">SEMRO_999_G229640.1</name>
</gene>
<evidence type="ECO:0000256" key="1">
    <source>
        <dbReference type="ARBA" id="ARBA00000971"/>
    </source>
</evidence>
<dbReference type="Gene3D" id="3.10.50.40">
    <property type="match status" value="1"/>
</dbReference>
<evidence type="ECO:0000256" key="4">
    <source>
        <dbReference type="ARBA" id="ARBA00023235"/>
    </source>
</evidence>
<evidence type="ECO:0000313" key="8">
    <source>
        <dbReference type="Proteomes" id="UP001153069"/>
    </source>
</evidence>
<dbReference type="PANTHER" id="PTHR10516:SF443">
    <property type="entry name" value="FK506-BINDING PROTEIN 59-RELATED"/>
    <property type="match status" value="1"/>
</dbReference>
<reference evidence="7" key="1">
    <citation type="submission" date="2020-06" db="EMBL/GenBank/DDBJ databases">
        <authorList>
            <consortium name="Plant Systems Biology data submission"/>
        </authorList>
    </citation>
    <scope>NUCLEOTIDE SEQUENCE</scope>
    <source>
        <strain evidence="7">D6</strain>
    </source>
</reference>
<dbReference type="PROSITE" id="PS50059">
    <property type="entry name" value="FKBP_PPIASE"/>
    <property type="match status" value="1"/>
</dbReference>
<evidence type="ECO:0000256" key="2">
    <source>
        <dbReference type="ARBA" id="ARBA00013194"/>
    </source>
</evidence>
<dbReference type="Pfam" id="PF00254">
    <property type="entry name" value="FKBP_C"/>
    <property type="match status" value="1"/>
</dbReference>
<dbReference type="PANTHER" id="PTHR10516">
    <property type="entry name" value="PEPTIDYL-PROLYL CIS-TRANS ISOMERASE"/>
    <property type="match status" value="1"/>
</dbReference>
<dbReference type="InterPro" id="IPR046357">
    <property type="entry name" value="PPIase_dom_sf"/>
</dbReference>